<dbReference type="InterPro" id="IPR040269">
    <property type="entry name" value="VAB"/>
</dbReference>
<evidence type="ECO:0000313" key="2">
    <source>
        <dbReference type="EMBL" id="KAG2279550.1"/>
    </source>
</evidence>
<dbReference type="Proteomes" id="UP000886595">
    <property type="component" value="Unassembled WGS sequence"/>
</dbReference>
<keyword evidence="3" id="KW-1185">Reference proteome</keyword>
<feature type="domain" description="VAN3-binding protein-like auxin canalisation" evidence="1">
    <location>
        <begin position="21"/>
        <end position="166"/>
    </location>
</feature>
<dbReference type="PANTHER" id="PTHR31351">
    <property type="entry name" value="EXPRESSED PROTEIN"/>
    <property type="match status" value="1"/>
</dbReference>
<dbReference type="GO" id="GO:0009734">
    <property type="term" value="P:auxin-activated signaling pathway"/>
    <property type="evidence" value="ECO:0007669"/>
    <property type="project" value="TreeGrafter"/>
</dbReference>
<reference evidence="2 3" key="1">
    <citation type="submission" date="2020-02" db="EMBL/GenBank/DDBJ databases">
        <authorList>
            <person name="Ma Q."/>
            <person name="Huang Y."/>
            <person name="Song X."/>
            <person name="Pei D."/>
        </authorList>
    </citation>
    <scope>NUCLEOTIDE SEQUENCE [LARGE SCALE GENOMIC DNA]</scope>
    <source>
        <strain evidence="2">Sxm20200214</strain>
        <tissue evidence="2">Leaf</tissue>
    </source>
</reference>
<name>A0A8X7R326_BRACI</name>
<sequence>MFRCFEKSLKSSHKIKHEINRLLDEMLSLEKQRPESSSSEEAQAVTPWVVSDNVLVPVMLIIFHPPRNAENGRLSKWFHQKQHTNPNTMRNPKRKDKERVERARVHSAVSIAALAAGLASVTSSESCSKESGSMMTLALASATELLASHCIEMAEQAGADRECVAATEIKSSRGKERTRLRQPQFQ</sequence>
<dbReference type="AlphaFoldDB" id="A0A8X7R326"/>
<organism evidence="2 3">
    <name type="scientific">Brassica carinata</name>
    <name type="common">Ethiopian mustard</name>
    <name type="synonym">Abyssinian cabbage</name>
    <dbReference type="NCBI Taxonomy" id="52824"/>
    <lineage>
        <taxon>Eukaryota</taxon>
        <taxon>Viridiplantae</taxon>
        <taxon>Streptophyta</taxon>
        <taxon>Embryophyta</taxon>
        <taxon>Tracheophyta</taxon>
        <taxon>Spermatophyta</taxon>
        <taxon>Magnoliopsida</taxon>
        <taxon>eudicotyledons</taxon>
        <taxon>Gunneridae</taxon>
        <taxon>Pentapetalae</taxon>
        <taxon>rosids</taxon>
        <taxon>malvids</taxon>
        <taxon>Brassicales</taxon>
        <taxon>Brassicaceae</taxon>
        <taxon>Brassiceae</taxon>
        <taxon>Brassica</taxon>
    </lineage>
</organism>
<evidence type="ECO:0000313" key="3">
    <source>
        <dbReference type="Proteomes" id="UP000886595"/>
    </source>
</evidence>
<protein>
    <recommendedName>
        <fullName evidence="1">VAN3-binding protein-like auxin canalisation domain-containing protein</fullName>
    </recommendedName>
</protein>
<dbReference type="GO" id="GO:0010087">
    <property type="term" value="P:phloem or xylem histogenesis"/>
    <property type="evidence" value="ECO:0007669"/>
    <property type="project" value="TreeGrafter"/>
</dbReference>
<evidence type="ECO:0000259" key="1">
    <source>
        <dbReference type="Pfam" id="PF05703"/>
    </source>
</evidence>
<dbReference type="Pfam" id="PF05703">
    <property type="entry name" value="Auxin_canalis"/>
    <property type="match status" value="1"/>
</dbReference>
<dbReference type="EMBL" id="JAAMPC010000011">
    <property type="protein sequence ID" value="KAG2279550.1"/>
    <property type="molecule type" value="Genomic_DNA"/>
</dbReference>
<proteinExistence type="predicted"/>
<dbReference type="InterPro" id="IPR008546">
    <property type="entry name" value="VAN3-bd-like_auxin_canal"/>
</dbReference>
<dbReference type="OrthoDB" id="1135068at2759"/>
<gene>
    <name evidence="2" type="ORF">Bca52824_050770</name>
</gene>
<comment type="caution">
    <text evidence="2">The sequence shown here is derived from an EMBL/GenBank/DDBJ whole genome shotgun (WGS) entry which is preliminary data.</text>
</comment>
<dbReference type="PANTHER" id="PTHR31351:SF26">
    <property type="entry name" value="PH DOMAIN-CONTAINING PROTEIN"/>
    <property type="match status" value="1"/>
</dbReference>
<accession>A0A8X7R326</accession>
<dbReference type="GO" id="GO:0010305">
    <property type="term" value="P:leaf vascular tissue pattern formation"/>
    <property type="evidence" value="ECO:0007669"/>
    <property type="project" value="TreeGrafter"/>
</dbReference>